<dbReference type="OrthoDB" id="6682367at2759"/>
<protein>
    <recommendedName>
        <fullName evidence="1">CRAL/TRIO N-terminal domain-containing protein</fullName>
    </recommendedName>
</protein>
<dbReference type="GO" id="GO:0016020">
    <property type="term" value="C:membrane"/>
    <property type="evidence" value="ECO:0007669"/>
    <property type="project" value="TreeGrafter"/>
</dbReference>
<reference evidence="2 3" key="1">
    <citation type="journal article" date="2019" name="PLoS Biol.">
        <title>Sex chromosomes control vertical transmission of feminizing Wolbachia symbionts in an isopod.</title>
        <authorList>
            <person name="Becking T."/>
            <person name="Chebbi M.A."/>
            <person name="Giraud I."/>
            <person name="Moumen B."/>
            <person name="Laverre T."/>
            <person name="Caubet Y."/>
            <person name="Peccoud J."/>
            <person name="Gilbert C."/>
            <person name="Cordaux R."/>
        </authorList>
    </citation>
    <scope>NUCLEOTIDE SEQUENCE [LARGE SCALE GENOMIC DNA]</scope>
    <source>
        <strain evidence="2">ANa2</strain>
        <tissue evidence="2">Whole body excluding digestive tract and cuticle</tissue>
    </source>
</reference>
<dbReference type="SUPFAM" id="SSF52087">
    <property type="entry name" value="CRAL/TRIO domain"/>
    <property type="match status" value="1"/>
</dbReference>
<dbReference type="InterPro" id="IPR011074">
    <property type="entry name" value="CRAL/TRIO_N_dom"/>
</dbReference>
<dbReference type="SUPFAM" id="SSF46938">
    <property type="entry name" value="CRAL/TRIO N-terminal domain"/>
    <property type="match status" value="1"/>
</dbReference>
<evidence type="ECO:0000259" key="1">
    <source>
        <dbReference type="SMART" id="SM01100"/>
    </source>
</evidence>
<dbReference type="InterPro" id="IPR036865">
    <property type="entry name" value="CRAL-TRIO_dom_sf"/>
</dbReference>
<proteinExistence type="predicted"/>
<gene>
    <name evidence="2" type="ORF">Anas_06218</name>
</gene>
<dbReference type="Gene3D" id="1.20.5.1200">
    <property type="entry name" value="Alpha-tocopherol transfer"/>
    <property type="match status" value="1"/>
</dbReference>
<organism evidence="2 3">
    <name type="scientific">Armadillidium nasatum</name>
    <dbReference type="NCBI Taxonomy" id="96803"/>
    <lineage>
        <taxon>Eukaryota</taxon>
        <taxon>Metazoa</taxon>
        <taxon>Ecdysozoa</taxon>
        <taxon>Arthropoda</taxon>
        <taxon>Crustacea</taxon>
        <taxon>Multicrustacea</taxon>
        <taxon>Malacostraca</taxon>
        <taxon>Eumalacostraca</taxon>
        <taxon>Peracarida</taxon>
        <taxon>Isopoda</taxon>
        <taxon>Oniscidea</taxon>
        <taxon>Crinocheta</taxon>
        <taxon>Armadillidiidae</taxon>
        <taxon>Armadillidium</taxon>
    </lineage>
</organism>
<evidence type="ECO:0000313" key="2">
    <source>
        <dbReference type="EMBL" id="KAB7496410.1"/>
    </source>
</evidence>
<name>A0A5N5SUR7_9CRUS</name>
<dbReference type="SMART" id="SM01100">
    <property type="entry name" value="CRAL_TRIO_N"/>
    <property type="match status" value="1"/>
</dbReference>
<dbReference type="GO" id="GO:1902936">
    <property type="term" value="F:phosphatidylinositol bisphosphate binding"/>
    <property type="evidence" value="ECO:0007669"/>
    <property type="project" value="TreeGrafter"/>
</dbReference>
<comment type="caution">
    <text evidence="2">The sequence shown here is derived from an EMBL/GenBank/DDBJ whole genome shotgun (WGS) entry which is preliminary data.</text>
</comment>
<keyword evidence="3" id="KW-1185">Reference proteome</keyword>
<dbReference type="InterPro" id="IPR036273">
    <property type="entry name" value="CRAL/TRIO_N_dom_sf"/>
</dbReference>
<feature type="domain" description="CRAL/TRIO N-terminal" evidence="1">
    <location>
        <begin position="48"/>
        <end position="73"/>
    </location>
</feature>
<dbReference type="PANTHER" id="PTHR10174:SF224">
    <property type="entry name" value="RETINOL-BINDING PROTEIN PINTA"/>
    <property type="match status" value="1"/>
</dbReference>
<dbReference type="Proteomes" id="UP000326759">
    <property type="component" value="Unassembled WGS sequence"/>
</dbReference>
<dbReference type="InterPro" id="IPR001251">
    <property type="entry name" value="CRAL-TRIO_dom"/>
</dbReference>
<evidence type="ECO:0000313" key="3">
    <source>
        <dbReference type="Proteomes" id="UP000326759"/>
    </source>
</evidence>
<dbReference type="EMBL" id="SEYY01021384">
    <property type="protein sequence ID" value="KAB7496410.1"/>
    <property type="molecule type" value="Genomic_DNA"/>
</dbReference>
<accession>A0A5N5SUR7</accession>
<dbReference type="Gene3D" id="3.40.525.10">
    <property type="entry name" value="CRAL-TRIO lipid binding domain"/>
    <property type="match status" value="1"/>
</dbReference>
<dbReference type="Pfam" id="PF00650">
    <property type="entry name" value="CRAL_TRIO"/>
    <property type="match status" value="1"/>
</dbReference>
<dbReference type="AlphaFoldDB" id="A0A5N5SUR7"/>
<sequence>MNTFECLSEEDQEKVLKGLNEDLETKEKDIEHIKNWICQQPHFILNLSDFQILRFLRGSKYDLEKTKQKIDSYYSLKSKLPQWFNDRDPETPRLRELIKLGDVLQNFDIMCSLTGIGVLIDMKGLTMKHIMQYTPGNLSNVLNVWQNGYTAENKYWYVFHINNKFQIIYDIGKVFLKKDLRNRVSGGLLIDPRKHQSWVFFSIAFEDVFDCISEIVKFSMYIGDQIKLFDSNFEKMECEIPKRILPNEYGGEGGTFSQLAENCLEYIDSKRDWILEEEKNFIEESKRPK</sequence>
<dbReference type="PANTHER" id="PTHR10174">
    <property type="entry name" value="ALPHA-TOCOPHEROL TRANSFER PROTEIN-RELATED"/>
    <property type="match status" value="1"/>
</dbReference>
<dbReference type="Gene3D" id="1.10.8.20">
    <property type="entry name" value="N-terminal domain of phosphatidylinositol transfer protein sec14p"/>
    <property type="match status" value="1"/>
</dbReference>